<feature type="region of interest" description="Disordered" evidence="2">
    <location>
        <begin position="671"/>
        <end position="754"/>
    </location>
</feature>
<feature type="region of interest" description="Disordered" evidence="2">
    <location>
        <begin position="646"/>
        <end position="665"/>
    </location>
</feature>
<dbReference type="PANTHER" id="PTHR46978:SF1">
    <property type="entry name" value="ZINC KNUCKLE (CCHC-TYPE) FAMILY PROTEIN"/>
    <property type="match status" value="1"/>
</dbReference>
<dbReference type="PROSITE" id="PS50158">
    <property type="entry name" value="ZF_CCHC"/>
    <property type="match status" value="2"/>
</dbReference>
<dbReference type="OMA" id="LEYGHIA"/>
<dbReference type="EMBL" id="CCKQ01003026">
    <property type="protein sequence ID" value="CDW74134.1"/>
    <property type="molecule type" value="Genomic_DNA"/>
</dbReference>
<keyword evidence="1" id="KW-0863">Zinc-finger</keyword>
<reference evidence="4 5" key="1">
    <citation type="submission" date="2014-06" db="EMBL/GenBank/DDBJ databases">
        <authorList>
            <person name="Swart Estienne"/>
        </authorList>
    </citation>
    <scope>NUCLEOTIDE SEQUENCE [LARGE SCALE GENOMIC DNA]</scope>
    <source>
        <strain evidence="4 5">130c</strain>
    </source>
</reference>
<dbReference type="GO" id="GO:0003676">
    <property type="term" value="F:nucleic acid binding"/>
    <property type="evidence" value="ECO:0007669"/>
    <property type="project" value="InterPro"/>
</dbReference>
<dbReference type="Pfam" id="PF00098">
    <property type="entry name" value="zf-CCHC"/>
    <property type="match status" value="2"/>
</dbReference>
<feature type="compositionally biased region" description="Polar residues" evidence="2">
    <location>
        <begin position="1"/>
        <end position="13"/>
    </location>
</feature>
<evidence type="ECO:0000256" key="1">
    <source>
        <dbReference type="PROSITE-ProRule" id="PRU00047"/>
    </source>
</evidence>
<feature type="compositionally biased region" description="Basic and acidic residues" evidence="2">
    <location>
        <begin position="46"/>
        <end position="77"/>
    </location>
</feature>
<dbReference type="InterPro" id="IPR001878">
    <property type="entry name" value="Znf_CCHC"/>
</dbReference>
<dbReference type="AlphaFoldDB" id="A0A077ZW85"/>
<keyword evidence="5" id="KW-1185">Reference proteome</keyword>
<feature type="compositionally biased region" description="Low complexity" evidence="2">
    <location>
        <begin position="621"/>
        <end position="630"/>
    </location>
</feature>
<feature type="compositionally biased region" description="Low complexity" evidence="2">
    <location>
        <begin position="691"/>
        <end position="707"/>
    </location>
</feature>
<gene>
    <name evidence="4" type="primary">Contig5667.g6073</name>
    <name evidence="4" type="ORF">STYLEM_3128</name>
</gene>
<name>A0A077ZW85_STYLE</name>
<feature type="compositionally biased region" description="Polar residues" evidence="2">
    <location>
        <begin position="78"/>
        <end position="88"/>
    </location>
</feature>
<dbReference type="InParanoid" id="A0A077ZW85"/>
<feature type="region of interest" description="Disordered" evidence="2">
    <location>
        <begin position="1"/>
        <end position="88"/>
    </location>
</feature>
<proteinExistence type="predicted"/>
<feature type="region of interest" description="Disordered" evidence="2">
    <location>
        <begin position="574"/>
        <end position="636"/>
    </location>
</feature>
<feature type="compositionally biased region" description="Polar residues" evidence="2">
    <location>
        <begin position="709"/>
        <end position="738"/>
    </location>
</feature>
<dbReference type="SMART" id="SM00343">
    <property type="entry name" value="ZnF_C2HC"/>
    <property type="match status" value="5"/>
</dbReference>
<dbReference type="InterPro" id="IPR036875">
    <property type="entry name" value="Znf_CCHC_sf"/>
</dbReference>
<dbReference type="Proteomes" id="UP000039865">
    <property type="component" value="Unassembled WGS sequence"/>
</dbReference>
<dbReference type="OrthoDB" id="301483at2759"/>
<dbReference type="Gene3D" id="4.10.60.10">
    <property type="entry name" value="Zinc finger, CCHC-type"/>
    <property type="match status" value="2"/>
</dbReference>
<dbReference type="GO" id="GO:0008270">
    <property type="term" value="F:zinc ion binding"/>
    <property type="evidence" value="ECO:0007669"/>
    <property type="project" value="UniProtKB-KW"/>
</dbReference>
<feature type="compositionally biased region" description="Basic residues" evidence="2">
    <location>
        <begin position="589"/>
        <end position="598"/>
    </location>
</feature>
<keyword evidence="1" id="KW-0862">Zinc</keyword>
<dbReference type="SUPFAM" id="SSF57756">
    <property type="entry name" value="Retrovirus zinc finger-like domains"/>
    <property type="match status" value="2"/>
</dbReference>
<keyword evidence="1" id="KW-0479">Metal-binding</keyword>
<organism evidence="4 5">
    <name type="scientific">Stylonychia lemnae</name>
    <name type="common">Ciliate</name>
    <dbReference type="NCBI Taxonomy" id="5949"/>
    <lineage>
        <taxon>Eukaryota</taxon>
        <taxon>Sar</taxon>
        <taxon>Alveolata</taxon>
        <taxon>Ciliophora</taxon>
        <taxon>Intramacronucleata</taxon>
        <taxon>Spirotrichea</taxon>
        <taxon>Stichotrichia</taxon>
        <taxon>Sporadotrichida</taxon>
        <taxon>Oxytrichidae</taxon>
        <taxon>Stylonychinae</taxon>
        <taxon>Stylonychia</taxon>
    </lineage>
</organism>
<sequence>MSSTKAANNQSKQGKLGPHVGKWSDDSDVDPYTQFYSRKVVITESTKQEKDSKSRKREKERETTKVSNNKVEEKVENGEQSESTKQVQIMQTSTQLSIAERTQMLYRAQFSSRNTLMPDDQPSSNENSNNIVESQRVMSSFLFTENKRKEVKYMQQDEKPNNEEEDIQNKANKFGLKVTSSNESYSKKQSVSYITSINTRRNPDILVPGGNFLKGNMYFKCSMEELKEQEKMKAEQKLQNEELGNELNEEYDVNMDEAGDDAFERMKNQTARYFLENNPTIKCRNCLEYGHIAKDCTNKTKRPNCILCGKDTHDSFSCTEKTCFKCNKIGHLASQCTEKNIIKCNKCGIIGHKEARCLKIWKGDYSESQMQLLRCIQCGKKGHIKCLKERKSWKIAIDTSVKNNLNEFIEKQQKFQKDTKNERDRSIRFSFDYADELNEEQMWLNESTNIVVPEQLKKNGRDAPKEQPYGIPRGHDPKDVYCCYCADKHSEGDCPRRMYSQGNSRYQQYEKIRSRLNHQAIEERDLGYGGSRYGSNYDNSNNYNRNGNGNSSNNYHMRLATDPRRNNANQIQTYEIDSEDSYSDQQSKTKSHKNKKHRKYEDSSESQEDKKYRKFNKKPQQVDSYDSQSSDDSEKVLTSFSELLQKKKSRQQSKDIEQYEDYDEEYENEYIDLDEEDDNYSKNKKNKKGGNKNYNSNTNGNNYSRKNYSYDSNYQSYHRDSYNNNYQGNQQRSRSRNYQGGERYNSYKGGKYGR</sequence>
<evidence type="ECO:0000313" key="5">
    <source>
        <dbReference type="Proteomes" id="UP000039865"/>
    </source>
</evidence>
<feature type="compositionally biased region" description="Basic and acidic residues" evidence="2">
    <location>
        <begin position="599"/>
        <end position="611"/>
    </location>
</feature>
<feature type="domain" description="CCHC-type" evidence="3">
    <location>
        <begin position="323"/>
        <end position="338"/>
    </location>
</feature>
<protein>
    <submittedName>
        <fullName evidence="4">Zinc finger cchc domain-containing protein 7-like</fullName>
    </submittedName>
</protein>
<evidence type="ECO:0000256" key="2">
    <source>
        <dbReference type="SAM" id="MobiDB-lite"/>
    </source>
</evidence>
<feature type="compositionally biased region" description="Low complexity" evidence="2">
    <location>
        <begin position="533"/>
        <end position="555"/>
    </location>
</feature>
<dbReference type="PANTHER" id="PTHR46978">
    <property type="entry name" value="ZINC KNUCKLE (CCHC-TYPE) FAMILY PROTEIN"/>
    <property type="match status" value="1"/>
</dbReference>
<evidence type="ECO:0000259" key="3">
    <source>
        <dbReference type="PROSITE" id="PS50158"/>
    </source>
</evidence>
<accession>A0A077ZW85</accession>
<feature type="domain" description="CCHC-type" evidence="3">
    <location>
        <begin position="282"/>
        <end position="298"/>
    </location>
</feature>
<evidence type="ECO:0000313" key="4">
    <source>
        <dbReference type="EMBL" id="CDW74134.1"/>
    </source>
</evidence>
<feature type="region of interest" description="Disordered" evidence="2">
    <location>
        <begin position="526"/>
        <end position="558"/>
    </location>
</feature>